<organism evidence="6 7">
    <name type="scientific">Shewanella dokdonensis</name>
    <dbReference type="NCBI Taxonomy" id="712036"/>
    <lineage>
        <taxon>Bacteria</taxon>
        <taxon>Pseudomonadati</taxon>
        <taxon>Pseudomonadota</taxon>
        <taxon>Gammaproteobacteria</taxon>
        <taxon>Alteromonadales</taxon>
        <taxon>Shewanellaceae</taxon>
        <taxon>Shewanella</taxon>
    </lineage>
</organism>
<reference evidence="6 7" key="1">
    <citation type="journal article" date="2012" name="Int. J. Syst. Evol. Microbiol.">
        <title>Shewanella dokdonensis sp. nov., isolated from seawater.</title>
        <authorList>
            <person name="Sung H.R."/>
            <person name="Yoon J.H."/>
            <person name="Ghim S.Y."/>
        </authorList>
    </citation>
    <scope>NUCLEOTIDE SEQUENCE [LARGE SCALE GENOMIC DNA]</scope>
    <source>
        <strain evidence="6 7">DSM 23626</strain>
    </source>
</reference>
<dbReference type="Gene3D" id="3.40.605.10">
    <property type="entry name" value="Aldehyde Dehydrogenase, Chain A, domain 1"/>
    <property type="match status" value="1"/>
</dbReference>
<keyword evidence="7" id="KW-1185">Reference proteome</keyword>
<dbReference type="InterPro" id="IPR016162">
    <property type="entry name" value="Ald_DH_N"/>
</dbReference>
<feature type="domain" description="Aldehyde dehydrogenase" evidence="5">
    <location>
        <begin position="14"/>
        <end position="477"/>
    </location>
</feature>
<proteinExistence type="inferred from homology"/>
<dbReference type="SUPFAM" id="SSF53720">
    <property type="entry name" value="ALDH-like"/>
    <property type="match status" value="1"/>
</dbReference>
<dbReference type="EMBL" id="CP074572">
    <property type="protein sequence ID" value="QVK22795.1"/>
    <property type="molecule type" value="Genomic_DNA"/>
</dbReference>
<sequence length="497" mass="53580">MTTLIKHFIAGEFTAGDGARSISVTNPADNQPIAQVKCATPAEIELAVSSAAQAFKSWRKVAVPERARLMLRYQHLLKQHHDELATILAKETGKTFADARGDVWRGIEVVEHACNIPSLLMGETVENVANGIDTYSMIQPLGVCTGITPFNFPAMIPLWMFPLAIACGNTFILKPSEQDPMTAQRLAELFAQAGAPKGILQLLHGDREVVDALLCHPQIKAISFVGSVAVGRHVYQTGTQHLKRVQAFAGAKNHCVIMPDANKQQVINQLVGAAVGAAGQRCMAISVAVFVGDAKAWLPELREAMANVRPGLWNDAEAGFGPLISPQAKQRVLGLIAKGKAEGAACLLDGSDVSVSGYETGNWVGSTLFSGVTEEMSLYREEIFGPVLSCMEVDSLAQAIALVNRNPYGNGTSLFTASGAAARQFQHEVEVGQVGINIPIPVPLPFFSFTGWKGSFYGDQHAYGKQAVRFYTETKTITSRWFDDDIASAPNMTINLR</sequence>
<dbReference type="Pfam" id="PF00171">
    <property type="entry name" value="Aldedh"/>
    <property type="match status" value="1"/>
</dbReference>
<evidence type="ECO:0000256" key="4">
    <source>
        <dbReference type="ARBA" id="ARBA00023027"/>
    </source>
</evidence>
<name>A0ABX8DDJ1_9GAMM</name>
<comment type="similarity">
    <text evidence="1">Belongs to the aldehyde dehydrogenase family.</text>
</comment>
<evidence type="ECO:0000256" key="3">
    <source>
        <dbReference type="ARBA" id="ARBA00023002"/>
    </source>
</evidence>
<evidence type="ECO:0000259" key="5">
    <source>
        <dbReference type="Pfam" id="PF00171"/>
    </source>
</evidence>
<gene>
    <name evidence="6" type="ORF">KHX94_16465</name>
</gene>
<dbReference type="EC" id="1.2.1.27" evidence="2"/>
<dbReference type="NCBIfam" id="TIGR01722">
    <property type="entry name" value="MMSDH"/>
    <property type="match status" value="1"/>
</dbReference>
<dbReference type="PANTHER" id="PTHR43866:SF3">
    <property type="entry name" value="METHYLMALONATE-SEMIALDEHYDE DEHYDROGENASE [ACYLATING], MITOCHONDRIAL"/>
    <property type="match status" value="1"/>
</dbReference>
<dbReference type="CDD" id="cd07085">
    <property type="entry name" value="ALDH_F6_MMSDH"/>
    <property type="match status" value="1"/>
</dbReference>
<dbReference type="InterPro" id="IPR010061">
    <property type="entry name" value="MeMal-semiAld_DH"/>
</dbReference>
<dbReference type="RefSeq" id="WP_213681445.1">
    <property type="nucleotide sequence ID" value="NZ_CP074572.1"/>
</dbReference>
<dbReference type="PROSITE" id="PS00070">
    <property type="entry name" value="ALDEHYDE_DEHYDR_CYS"/>
    <property type="match status" value="1"/>
</dbReference>
<dbReference type="InterPro" id="IPR016163">
    <property type="entry name" value="Ald_DH_C"/>
</dbReference>
<protein>
    <recommendedName>
        <fullName evidence="2">methylmalonate-semialdehyde dehydrogenase (CoA acylating)</fullName>
        <ecNumber evidence="2">1.2.1.27</ecNumber>
    </recommendedName>
</protein>
<dbReference type="InterPro" id="IPR016161">
    <property type="entry name" value="Ald_DH/histidinol_DH"/>
</dbReference>
<dbReference type="Gene3D" id="3.40.309.10">
    <property type="entry name" value="Aldehyde Dehydrogenase, Chain A, domain 2"/>
    <property type="match status" value="1"/>
</dbReference>
<dbReference type="InterPro" id="IPR015590">
    <property type="entry name" value="Aldehyde_DH_dom"/>
</dbReference>
<keyword evidence="3" id="KW-0560">Oxidoreductase</keyword>
<evidence type="ECO:0000313" key="6">
    <source>
        <dbReference type="EMBL" id="QVK22795.1"/>
    </source>
</evidence>
<dbReference type="Proteomes" id="UP000676428">
    <property type="component" value="Chromosome"/>
</dbReference>
<accession>A0ABX8DDJ1</accession>
<keyword evidence="4" id="KW-0520">NAD</keyword>
<evidence type="ECO:0000313" key="7">
    <source>
        <dbReference type="Proteomes" id="UP000676428"/>
    </source>
</evidence>
<dbReference type="InterPro" id="IPR016160">
    <property type="entry name" value="Ald_DH_CS_CYS"/>
</dbReference>
<evidence type="ECO:0000256" key="2">
    <source>
        <dbReference type="ARBA" id="ARBA00013048"/>
    </source>
</evidence>
<evidence type="ECO:0000256" key="1">
    <source>
        <dbReference type="ARBA" id="ARBA00009986"/>
    </source>
</evidence>
<dbReference type="PANTHER" id="PTHR43866">
    <property type="entry name" value="MALONATE-SEMIALDEHYDE DEHYDROGENASE"/>
    <property type="match status" value="1"/>
</dbReference>